<comment type="caution">
    <text evidence="1">The sequence shown here is derived from an EMBL/GenBank/DDBJ whole genome shotgun (WGS) entry which is preliminary data.</text>
</comment>
<protein>
    <submittedName>
        <fullName evidence="1">Uncharacterized protein</fullName>
    </submittedName>
</protein>
<accession>A0A4C1WLW4</accession>
<sequence length="103" mass="11442">MCPTFTDQKTPEATCWLTTVRSPNTLGLLGLRLSRLIGIGCRRCVIALWIPQGGHLGIRNNVEIQLGLNSLAVCPKREERTGWLTVQGRNMGVSAPKLLTYFY</sequence>
<dbReference type="Proteomes" id="UP000299102">
    <property type="component" value="Unassembled WGS sequence"/>
</dbReference>
<evidence type="ECO:0000313" key="1">
    <source>
        <dbReference type="EMBL" id="GBP51820.1"/>
    </source>
</evidence>
<keyword evidence="2" id="KW-1185">Reference proteome</keyword>
<evidence type="ECO:0000313" key="2">
    <source>
        <dbReference type="Proteomes" id="UP000299102"/>
    </source>
</evidence>
<dbReference type="EMBL" id="BGZK01000590">
    <property type="protein sequence ID" value="GBP51820.1"/>
    <property type="molecule type" value="Genomic_DNA"/>
</dbReference>
<dbReference type="AlphaFoldDB" id="A0A4C1WLW4"/>
<reference evidence="1 2" key="1">
    <citation type="journal article" date="2019" name="Commun. Biol.">
        <title>The bagworm genome reveals a unique fibroin gene that provides high tensile strength.</title>
        <authorList>
            <person name="Kono N."/>
            <person name="Nakamura H."/>
            <person name="Ohtoshi R."/>
            <person name="Tomita M."/>
            <person name="Numata K."/>
            <person name="Arakawa K."/>
        </authorList>
    </citation>
    <scope>NUCLEOTIDE SEQUENCE [LARGE SCALE GENOMIC DNA]</scope>
</reference>
<gene>
    <name evidence="1" type="ORF">EVAR_88524_1</name>
</gene>
<name>A0A4C1WLW4_EUMVA</name>
<organism evidence="1 2">
    <name type="scientific">Eumeta variegata</name>
    <name type="common">Bagworm moth</name>
    <name type="synonym">Eumeta japonica</name>
    <dbReference type="NCBI Taxonomy" id="151549"/>
    <lineage>
        <taxon>Eukaryota</taxon>
        <taxon>Metazoa</taxon>
        <taxon>Ecdysozoa</taxon>
        <taxon>Arthropoda</taxon>
        <taxon>Hexapoda</taxon>
        <taxon>Insecta</taxon>
        <taxon>Pterygota</taxon>
        <taxon>Neoptera</taxon>
        <taxon>Endopterygota</taxon>
        <taxon>Lepidoptera</taxon>
        <taxon>Glossata</taxon>
        <taxon>Ditrysia</taxon>
        <taxon>Tineoidea</taxon>
        <taxon>Psychidae</taxon>
        <taxon>Oiketicinae</taxon>
        <taxon>Eumeta</taxon>
    </lineage>
</organism>
<proteinExistence type="predicted"/>